<proteinExistence type="predicted"/>
<dbReference type="Proteomes" id="UP000291343">
    <property type="component" value="Unassembled WGS sequence"/>
</dbReference>
<accession>A0A482XTP1</accession>
<evidence type="ECO:0000313" key="2">
    <source>
        <dbReference type="Proteomes" id="UP000291343"/>
    </source>
</evidence>
<dbReference type="EMBL" id="QKKF02002619">
    <property type="protein sequence ID" value="RZF48271.1"/>
    <property type="molecule type" value="Genomic_DNA"/>
</dbReference>
<dbReference type="AlphaFoldDB" id="A0A482XTP1"/>
<reference evidence="1 2" key="1">
    <citation type="journal article" date="2017" name="Gigascience">
        <title>Genome sequence of the small brown planthopper, Laodelphax striatellus.</title>
        <authorList>
            <person name="Zhu J."/>
            <person name="Jiang F."/>
            <person name="Wang X."/>
            <person name="Yang P."/>
            <person name="Bao Y."/>
            <person name="Zhao W."/>
            <person name="Wang W."/>
            <person name="Lu H."/>
            <person name="Wang Q."/>
            <person name="Cui N."/>
            <person name="Li J."/>
            <person name="Chen X."/>
            <person name="Luo L."/>
            <person name="Yu J."/>
            <person name="Kang L."/>
            <person name="Cui F."/>
        </authorList>
    </citation>
    <scope>NUCLEOTIDE SEQUENCE [LARGE SCALE GENOMIC DNA]</scope>
    <source>
        <strain evidence="1">Lst14</strain>
    </source>
</reference>
<comment type="caution">
    <text evidence="1">The sequence shown here is derived from an EMBL/GenBank/DDBJ whole genome shotgun (WGS) entry which is preliminary data.</text>
</comment>
<organism evidence="1 2">
    <name type="scientific">Laodelphax striatellus</name>
    <name type="common">Small brown planthopper</name>
    <name type="synonym">Delphax striatella</name>
    <dbReference type="NCBI Taxonomy" id="195883"/>
    <lineage>
        <taxon>Eukaryota</taxon>
        <taxon>Metazoa</taxon>
        <taxon>Ecdysozoa</taxon>
        <taxon>Arthropoda</taxon>
        <taxon>Hexapoda</taxon>
        <taxon>Insecta</taxon>
        <taxon>Pterygota</taxon>
        <taxon>Neoptera</taxon>
        <taxon>Paraneoptera</taxon>
        <taxon>Hemiptera</taxon>
        <taxon>Auchenorrhyncha</taxon>
        <taxon>Fulgoroidea</taxon>
        <taxon>Delphacidae</taxon>
        <taxon>Criomorphinae</taxon>
        <taxon>Laodelphax</taxon>
    </lineage>
</organism>
<dbReference type="InParanoid" id="A0A482XTP1"/>
<gene>
    <name evidence="1" type="ORF">LSTR_LSTR006238</name>
</gene>
<sequence length="102" mass="11469">MAQSSCIKIPKSRGEKLLRMVKVVPATSHIQHPKKSLITQNVDESWKLDPGSVWAELSFEHKHFYCEISSEDITLLKMTLLSDGADTTKKSIAAKELAQKLF</sequence>
<name>A0A482XTP1_LAOST</name>
<evidence type="ECO:0000313" key="1">
    <source>
        <dbReference type="EMBL" id="RZF48271.1"/>
    </source>
</evidence>
<protein>
    <submittedName>
        <fullName evidence="1">Uncharacterized protein</fullName>
    </submittedName>
</protein>
<dbReference type="OrthoDB" id="6776127at2759"/>
<keyword evidence="2" id="KW-1185">Reference proteome</keyword>